<name>A0A4P6JUY1_KTERU</name>
<keyword evidence="2" id="KW-1185">Reference proteome</keyword>
<dbReference type="RefSeq" id="WP_129890357.1">
    <property type="nucleotide sequence ID" value="NZ_CP035758.1"/>
</dbReference>
<dbReference type="KEGG" id="kbs:EPA93_26280"/>
<protein>
    <submittedName>
        <fullName evidence="1">Uncharacterized protein</fullName>
    </submittedName>
</protein>
<dbReference type="AlphaFoldDB" id="A0A4P6JUY1"/>
<evidence type="ECO:0000313" key="1">
    <source>
        <dbReference type="EMBL" id="QBD79304.1"/>
    </source>
</evidence>
<organism evidence="1 2">
    <name type="scientific">Ktedonosporobacter rubrisoli</name>
    <dbReference type="NCBI Taxonomy" id="2509675"/>
    <lineage>
        <taxon>Bacteria</taxon>
        <taxon>Bacillati</taxon>
        <taxon>Chloroflexota</taxon>
        <taxon>Ktedonobacteria</taxon>
        <taxon>Ktedonobacterales</taxon>
        <taxon>Ktedonosporobacteraceae</taxon>
        <taxon>Ktedonosporobacter</taxon>
    </lineage>
</organism>
<gene>
    <name evidence="1" type="ORF">EPA93_26280</name>
</gene>
<accession>A0A4P6JUY1</accession>
<reference evidence="1 2" key="1">
    <citation type="submission" date="2019-01" db="EMBL/GenBank/DDBJ databases">
        <title>Ktedonosporobacter rubrisoli SCAWS-G2.</title>
        <authorList>
            <person name="Huang Y."/>
            <person name="Yan B."/>
        </authorList>
    </citation>
    <scope>NUCLEOTIDE SEQUENCE [LARGE SCALE GENOMIC DNA]</scope>
    <source>
        <strain evidence="1 2">SCAWS-G2</strain>
    </source>
</reference>
<dbReference type="Proteomes" id="UP000290365">
    <property type="component" value="Chromosome"/>
</dbReference>
<dbReference type="EMBL" id="CP035758">
    <property type="protein sequence ID" value="QBD79304.1"/>
    <property type="molecule type" value="Genomic_DNA"/>
</dbReference>
<sequence>MKRQPHVDPLRPFLASELELISLGEAILFYMNYLRHLHTTHQPISEECNAAGFYLQQFYDRLVAQLSSAQKCSQD</sequence>
<proteinExistence type="predicted"/>
<evidence type="ECO:0000313" key="2">
    <source>
        <dbReference type="Proteomes" id="UP000290365"/>
    </source>
</evidence>